<proteinExistence type="predicted"/>
<keyword evidence="1" id="KW-0880">Kelch repeat</keyword>
<dbReference type="InterPro" id="IPR011042">
    <property type="entry name" value="6-blade_b-propeller_TolB-like"/>
</dbReference>
<dbReference type="SUPFAM" id="SSF50965">
    <property type="entry name" value="Galactose oxidase, central domain"/>
    <property type="match status" value="2"/>
</dbReference>
<feature type="signal peptide" evidence="4">
    <location>
        <begin position="1"/>
        <end position="22"/>
    </location>
</feature>
<feature type="chain" id="PRO_5032770166" evidence="4">
    <location>
        <begin position="23"/>
        <end position="638"/>
    </location>
</feature>
<feature type="repeat" description="NHL" evidence="3">
    <location>
        <begin position="226"/>
        <end position="267"/>
    </location>
</feature>
<evidence type="ECO:0000256" key="1">
    <source>
        <dbReference type="ARBA" id="ARBA00022441"/>
    </source>
</evidence>
<name>A0A815TJF7_ADIRI</name>
<dbReference type="PANTHER" id="PTHR46344:SF27">
    <property type="entry name" value="KELCH REPEAT SUPERFAMILY PROTEIN"/>
    <property type="match status" value="1"/>
</dbReference>
<evidence type="ECO:0000313" key="6">
    <source>
        <dbReference type="Proteomes" id="UP000663828"/>
    </source>
</evidence>
<comment type="caution">
    <text evidence="5">The sequence shown here is derived from an EMBL/GenBank/DDBJ whole genome shotgun (WGS) entry which is preliminary data.</text>
</comment>
<dbReference type="CDD" id="cd05819">
    <property type="entry name" value="NHL"/>
    <property type="match status" value="1"/>
</dbReference>
<evidence type="ECO:0000313" key="5">
    <source>
        <dbReference type="EMBL" id="CAF1501752.1"/>
    </source>
</evidence>
<accession>A0A815TJF7</accession>
<evidence type="ECO:0000256" key="3">
    <source>
        <dbReference type="PROSITE-ProRule" id="PRU00504"/>
    </source>
</evidence>
<keyword evidence="4" id="KW-0732">Signal</keyword>
<dbReference type="Gene3D" id="2.120.10.30">
    <property type="entry name" value="TolB, C-terminal domain"/>
    <property type="match status" value="1"/>
</dbReference>
<keyword evidence="6" id="KW-1185">Reference proteome</keyword>
<dbReference type="Proteomes" id="UP000663828">
    <property type="component" value="Unassembled WGS sequence"/>
</dbReference>
<dbReference type="Gene3D" id="2.120.10.80">
    <property type="entry name" value="Kelch-type beta propeller"/>
    <property type="match status" value="1"/>
</dbReference>
<gene>
    <name evidence="5" type="ORF">XAT740_LOCUS39699</name>
</gene>
<evidence type="ECO:0000256" key="2">
    <source>
        <dbReference type="ARBA" id="ARBA00022737"/>
    </source>
</evidence>
<dbReference type="AlphaFoldDB" id="A0A815TJF7"/>
<sequence length="638" mass="69479">MSVKHSKVHLLILLFVLDEVAGYFYNRPSLSSDSQWNPNGTTIVNETMIGTNLFDLFIDENNTVYISNEQKQQILIFVQGNVSWMRNISMNLKNSSSLFVTNEEKIYVDTFYSSNVSVVSEIEVNSSWRVNSISRMNFCEQCFDIFVSEDQTLFCSLSQQHQVISKSLLNQWNHLRIVAGTGSEGSTSTTLRNPRGIFLDENNSTLFVADCGNNRIQKFRFGSFQGETILSNGTFQLNCPNGITLDGQGFVFVVDSNNHRIIGQNSNGFHCLIGCNQSAGSNPSQLSSPSNLQFDSFGNLFVVDQQNHRVQKFDLIIISRQWKSTGTMSVVRKDHTASILTNGKVLVTGGQTNSVYLNSAELYDPSTGNWTTTGNMSVARVYHTASLLSNGKVLVTGGANSVSLNSAELYDPSTGSWTTTGAMSVVRKEHTASILTNGKVLVTGGWTDSAELYDPSTGNWTTTATMSAARYRHTASLLTNGKVLVTGGQTSSVYLNSPELYDPSTGNWTTTGNMSVVRVYHTASILSNGKVLVTGGQTSSVSLNSAELYDPSTDNWTTTGNMSAARVYHTASILSNGKVLVTGGVSLNSAELYDPSTGSWTTTGTMSLARYRHTASLLSNKTILVTGGCCYFSSAELY</sequence>
<dbReference type="Gene3D" id="2.130.10.80">
    <property type="entry name" value="Galactose oxidase/kelch, beta-propeller"/>
    <property type="match status" value="2"/>
</dbReference>
<feature type="repeat" description="NHL" evidence="3">
    <location>
        <begin position="182"/>
        <end position="222"/>
    </location>
</feature>
<keyword evidence="2" id="KW-0677">Repeat</keyword>
<dbReference type="Pfam" id="PF01344">
    <property type="entry name" value="Kelch_1"/>
    <property type="match status" value="2"/>
</dbReference>
<dbReference type="PROSITE" id="PS51125">
    <property type="entry name" value="NHL"/>
    <property type="match status" value="2"/>
</dbReference>
<dbReference type="SMART" id="SM00612">
    <property type="entry name" value="Kelch"/>
    <property type="match status" value="6"/>
</dbReference>
<dbReference type="Pfam" id="PF24681">
    <property type="entry name" value="Kelch_KLHDC2_KLHL20_DRC7"/>
    <property type="match status" value="1"/>
</dbReference>
<dbReference type="InterPro" id="IPR015915">
    <property type="entry name" value="Kelch-typ_b-propeller"/>
</dbReference>
<organism evidence="5 6">
    <name type="scientific">Adineta ricciae</name>
    <name type="common">Rotifer</name>
    <dbReference type="NCBI Taxonomy" id="249248"/>
    <lineage>
        <taxon>Eukaryota</taxon>
        <taxon>Metazoa</taxon>
        <taxon>Spiralia</taxon>
        <taxon>Gnathifera</taxon>
        <taxon>Rotifera</taxon>
        <taxon>Eurotatoria</taxon>
        <taxon>Bdelloidea</taxon>
        <taxon>Adinetida</taxon>
        <taxon>Adinetidae</taxon>
        <taxon>Adineta</taxon>
    </lineage>
</organism>
<dbReference type="Pfam" id="PF01436">
    <property type="entry name" value="NHL"/>
    <property type="match status" value="1"/>
</dbReference>
<dbReference type="InterPro" id="IPR001258">
    <property type="entry name" value="NHL_repeat"/>
</dbReference>
<dbReference type="SUPFAM" id="SSF101898">
    <property type="entry name" value="NHL repeat"/>
    <property type="match status" value="1"/>
</dbReference>
<reference evidence="5" key="1">
    <citation type="submission" date="2021-02" db="EMBL/GenBank/DDBJ databases">
        <authorList>
            <person name="Nowell W R."/>
        </authorList>
    </citation>
    <scope>NUCLEOTIDE SEQUENCE</scope>
</reference>
<dbReference type="InterPro" id="IPR006652">
    <property type="entry name" value="Kelch_1"/>
</dbReference>
<protein>
    <submittedName>
        <fullName evidence="5">Uncharacterized protein</fullName>
    </submittedName>
</protein>
<evidence type="ECO:0000256" key="4">
    <source>
        <dbReference type="SAM" id="SignalP"/>
    </source>
</evidence>
<dbReference type="InterPro" id="IPR011043">
    <property type="entry name" value="Gal_Oxase/kelch_b-propeller"/>
</dbReference>
<dbReference type="InterPro" id="IPR037293">
    <property type="entry name" value="Gal_Oxidase_central_sf"/>
</dbReference>
<dbReference type="EMBL" id="CAJNOR010004432">
    <property type="protein sequence ID" value="CAF1501752.1"/>
    <property type="molecule type" value="Genomic_DNA"/>
</dbReference>
<dbReference type="PANTHER" id="PTHR46344">
    <property type="entry name" value="OS02G0202900 PROTEIN"/>
    <property type="match status" value="1"/>
</dbReference>